<gene>
    <name evidence="4" type="ORF">MESMUL_09060</name>
</gene>
<comment type="subcellular location">
    <subcellularLocation>
        <location evidence="2">Cytoplasm</location>
        <location evidence="2">Nucleoid</location>
    </subcellularLocation>
</comment>
<dbReference type="AlphaFoldDB" id="A0A388SB51"/>
<dbReference type="GO" id="GO:0003677">
    <property type="term" value="F:DNA binding"/>
    <property type="evidence" value="ECO:0007669"/>
    <property type="project" value="UniProtKB-UniRule"/>
</dbReference>
<evidence type="ECO:0000313" key="4">
    <source>
        <dbReference type="EMBL" id="GBO93552.1"/>
    </source>
</evidence>
<sequence>MRGNINSLMAQAAKMQQNLQRLQSELANVEVTGEAGSGAVKVTMTCKYVCKQIQIDPSLYDEDRDMIEDLVTAAVNAALKEVERTTQERMKVATAGMPLPPGMRF</sequence>
<dbReference type="EMBL" id="BGZJ01000001">
    <property type="protein sequence ID" value="GBO93552.1"/>
    <property type="molecule type" value="Genomic_DNA"/>
</dbReference>
<dbReference type="Proteomes" id="UP000266091">
    <property type="component" value="Unassembled WGS sequence"/>
</dbReference>
<dbReference type="PANTHER" id="PTHR33449:SF1">
    <property type="entry name" value="NUCLEOID-ASSOCIATED PROTEIN YBAB"/>
    <property type="match status" value="1"/>
</dbReference>
<protein>
    <recommendedName>
        <fullName evidence="2">Nucleoid-associated protein MESMUL_09060</fullName>
    </recommendedName>
</protein>
<feature type="coiled-coil region" evidence="3">
    <location>
        <begin position="5"/>
        <end position="32"/>
    </location>
</feature>
<accession>A0A401LJJ0</accession>
<comment type="subunit">
    <text evidence="2">Homodimer.</text>
</comment>
<dbReference type="GO" id="GO:0043590">
    <property type="term" value="C:bacterial nucleoid"/>
    <property type="evidence" value="ECO:0007669"/>
    <property type="project" value="UniProtKB-UniRule"/>
</dbReference>
<keyword evidence="5" id="KW-1185">Reference proteome</keyword>
<dbReference type="RefSeq" id="WP_116269912.1">
    <property type="nucleotide sequence ID" value="NZ_BGZJ01000001.1"/>
</dbReference>
<name>A0A388SB51_9BURK</name>
<evidence type="ECO:0000313" key="5">
    <source>
        <dbReference type="Proteomes" id="UP000266091"/>
    </source>
</evidence>
<dbReference type="PANTHER" id="PTHR33449">
    <property type="entry name" value="NUCLEOID-ASSOCIATED PROTEIN YBAB"/>
    <property type="match status" value="1"/>
</dbReference>
<comment type="function">
    <text evidence="2">Binds to DNA and alters its conformation. May be involved in regulation of gene expression, nucleoid organization and DNA protection.</text>
</comment>
<keyword evidence="1 2" id="KW-0238">DNA-binding</keyword>
<proteinExistence type="inferred from homology"/>
<comment type="similarity">
    <text evidence="2">Belongs to the YbaB/EbfC family.</text>
</comment>
<dbReference type="HAMAP" id="MF_00274">
    <property type="entry name" value="DNA_YbaB_EbfC"/>
    <property type="match status" value="1"/>
</dbReference>
<evidence type="ECO:0000256" key="2">
    <source>
        <dbReference type="HAMAP-Rule" id="MF_00274"/>
    </source>
</evidence>
<dbReference type="Gene3D" id="3.30.1310.10">
    <property type="entry name" value="Nucleoid-associated protein YbaB-like domain"/>
    <property type="match status" value="1"/>
</dbReference>
<dbReference type="OrthoDB" id="9808738at2"/>
<accession>A0A388SB51</accession>
<dbReference type="NCBIfam" id="TIGR00103">
    <property type="entry name" value="DNA_YbaB_EbfC"/>
    <property type="match status" value="1"/>
</dbReference>
<evidence type="ECO:0000256" key="1">
    <source>
        <dbReference type="ARBA" id="ARBA00023125"/>
    </source>
</evidence>
<dbReference type="PIRSF" id="PIRSF004555">
    <property type="entry name" value="UCP004555"/>
    <property type="match status" value="1"/>
</dbReference>
<dbReference type="InterPro" id="IPR004401">
    <property type="entry name" value="YbaB/EbfC"/>
</dbReference>
<keyword evidence="3" id="KW-0175">Coiled coil</keyword>
<comment type="caution">
    <text evidence="4">The sequence shown here is derived from an EMBL/GenBank/DDBJ whole genome shotgun (WGS) entry which is preliminary data.</text>
</comment>
<dbReference type="Pfam" id="PF02575">
    <property type="entry name" value="YbaB_DNA_bd"/>
    <property type="match status" value="1"/>
</dbReference>
<dbReference type="InterPro" id="IPR036894">
    <property type="entry name" value="YbaB-like_sf"/>
</dbReference>
<dbReference type="GO" id="GO:0005829">
    <property type="term" value="C:cytosol"/>
    <property type="evidence" value="ECO:0007669"/>
    <property type="project" value="TreeGrafter"/>
</dbReference>
<reference evidence="4 5" key="1">
    <citation type="journal article" date="2018" name="Int. J. Syst. Evol. Microbiol.">
        <title>Mesosutterella multiformis gen. nov., sp. nov., a member of the family Sutterellaceae and Sutterella megalosphaeroides sp. nov., isolated from human faeces.</title>
        <authorList>
            <person name="Sakamoto M."/>
            <person name="Ikeyama N."/>
            <person name="Kunihiro T."/>
            <person name="Iino T."/>
            <person name="Yuki M."/>
            <person name="Ohkuma M."/>
        </authorList>
    </citation>
    <scope>NUCLEOTIDE SEQUENCE [LARGE SCALE GENOMIC DNA]</scope>
    <source>
        <strain evidence="4 5">4NBBH2</strain>
    </source>
</reference>
<keyword evidence="2" id="KW-0963">Cytoplasm</keyword>
<evidence type="ECO:0000256" key="3">
    <source>
        <dbReference type="SAM" id="Coils"/>
    </source>
</evidence>
<organism evidence="4 5">
    <name type="scientific">Mesosutterella multiformis</name>
    <dbReference type="NCBI Taxonomy" id="2259133"/>
    <lineage>
        <taxon>Bacteria</taxon>
        <taxon>Pseudomonadati</taxon>
        <taxon>Pseudomonadota</taxon>
        <taxon>Betaproteobacteria</taxon>
        <taxon>Burkholderiales</taxon>
        <taxon>Sutterellaceae</taxon>
        <taxon>Mesosutterella</taxon>
    </lineage>
</organism>
<dbReference type="SUPFAM" id="SSF82607">
    <property type="entry name" value="YbaB-like"/>
    <property type="match status" value="1"/>
</dbReference>